<keyword evidence="1" id="KW-1133">Transmembrane helix</keyword>
<dbReference type="PANTHER" id="PTHR34978">
    <property type="entry name" value="POSSIBLE SENSOR-TRANSDUCER PROTEIN BLAR"/>
    <property type="match status" value="1"/>
</dbReference>
<feature type="transmembrane region" description="Helical" evidence="1">
    <location>
        <begin position="123"/>
        <end position="141"/>
    </location>
</feature>
<evidence type="ECO:0000313" key="4">
    <source>
        <dbReference type="Proteomes" id="UP001203880"/>
    </source>
</evidence>
<dbReference type="RefSeq" id="WP_249707209.1">
    <property type="nucleotide sequence ID" value="NZ_JAMFMB010000004.1"/>
</dbReference>
<feature type="transmembrane region" description="Helical" evidence="1">
    <location>
        <begin position="40"/>
        <end position="65"/>
    </location>
</feature>
<gene>
    <name evidence="3" type="ORF">M3P21_04445</name>
</gene>
<feature type="domain" description="Peptidase M56" evidence="2">
    <location>
        <begin position="11"/>
        <end position="271"/>
    </location>
</feature>
<sequence length="364" mass="41001">MMAAKQILEVFVNLNIMLALGCLIWLGLQALVAKTALRHAFILQLAALKTVLALILLSPVLAIAATQAVELFSPGRSLVLSDFVVAAYLRGEIAMDAIRFEQILNTRENWTERFLLMNTKGPAIVALLLAAGMVVAILRLARSALQLHHLLDDSYLWKRVGPVDVRLSDRIAVPMATRGLFRRHVLLPSDLISDSDRRRIAIAHELQHFRQSDLEWEIVFELTRPFFFWNPAFTLLKRRFNRLRELACDQAVVSRYRVAPLDYARCLLHFCERSVGLAQAQRLNVALLSAGRKDARQELANRLLSLKSTASQLSAPRRHLIALACVMGTFLSFAGASLEAPKDWSHDRLMLSTVVNLERLRADR</sequence>
<keyword evidence="1" id="KW-0812">Transmembrane</keyword>
<evidence type="ECO:0000256" key="1">
    <source>
        <dbReference type="SAM" id="Phobius"/>
    </source>
</evidence>
<dbReference type="PANTHER" id="PTHR34978:SF3">
    <property type="entry name" value="SLR0241 PROTEIN"/>
    <property type="match status" value="1"/>
</dbReference>
<dbReference type="PROSITE" id="PS51257">
    <property type="entry name" value="PROKAR_LIPOPROTEIN"/>
    <property type="match status" value="1"/>
</dbReference>
<dbReference type="InterPro" id="IPR052173">
    <property type="entry name" value="Beta-lactam_resp_regulator"/>
</dbReference>
<accession>A0ABT0PYS4</accession>
<dbReference type="InterPro" id="IPR008756">
    <property type="entry name" value="Peptidase_M56"/>
</dbReference>
<name>A0ABT0PYS4_9RHOB</name>
<feature type="transmembrane region" description="Helical" evidence="1">
    <location>
        <begin position="320"/>
        <end position="338"/>
    </location>
</feature>
<keyword evidence="1" id="KW-0472">Membrane</keyword>
<proteinExistence type="predicted"/>
<organism evidence="3 4">
    <name type="scientific">Ruegeria spongiae</name>
    <dbReference type="NCBI Taxonomy" id="2942209"/>
    <lineage>
        <taxon>Bacteria</taxon>
        <taxon>Pseudomonadati</taxon>
        <taxon>Pseudomonadota</taxon>
        <taxon>Alphaproteobacteria</taxon>
        <taxon>Rhodobacterales</taxon>
        <taxon>Roseobacteraceae</taxon>
        <taxon>Ruegeria</taxon>
    </lineage>
</organism>
<dbReference type="CDD" id="cd07341">
    <property type="entry name" value="M56_BlaR1_MecR1_like"/>
    <property type="match status" value="1"/>
</dbReference>
<keyword evidence="4" id="KW-1185">Reference proteome</keyword>
<feature type="transmembrane region" description="Helical" evidence="1">
    <location>
        <begin position="6"/>
        <end position="28"/>
    </location>
</feature>
<protein>
    <submittedName>
        <fullName evidence="3">M56 family metallopeptidase</fullName>
    </submittedName>
</protein>
<evidence type="ECO:0000259" key="2">
    <source>
        <dbReference type="Pfam" id="PF05569"/>
    </source>
</evidence>
<reference evidence="3" key="1">
    <citation type="submission" date="2022-05" db="EMBL/GenBank/DDBJ databases">
        <authorList>
            <person name="Park J.-S."/>
        </authorList>
    </citation>
    <scope>NUCLEOTIDE SEQUENCE</scope>
    <source>
        <strain evidence="3">2012CJ41-6</strain>
    </source>
</reference>
<evidence type="ECO:0000313" key="3">
    <source>
        <dbReference type="EMBL" id="MCL6282773.1"/>
    </source>
</evidence>
<dbReference type="Pfam" id="PF05569">
    <property type="entry name" value="Peptidase_M56"/>
    <property type="match status" value="1"/>
</dbReference>
<comment type="caution">
    <text evidence="3">The sequence shown here is derived from an EMBL/GenBank/DDBJ whole genome shotgun (WGS) entry which is preliminary data.</text>
</comment>
<dbReference type="EMBL" id="JAMFMB010000004">
    <property type="protein sequence ID" value="MCL6282773.1"/>
    <property type="molecule type" value="Genomic_DNA"/>
</dbReference>
<dbReference type="Proteomes" id="UP001203880">
    <property type="component" value="Unassembled WGS sequence"/>
</dbReference>